<name>A0ABV0JLI4_9CYAN</name>
<sequence>MRKAEERTRSRLRSAMRRVSARELQRMSTSIDQHYIEGVGYLIGDITCQFNAHSPYIRCAINPSGPCQDCYYYQSREYN</sequence>
<gene>
    <name evidence="1" type="ORF">NDI37_07435</name>
</gene>
<evidence type="ECO:0000313" key="1">
    <source>
        <dbReference type="EMBL" id="MEP0864299.1"/>
    </source>
</evidence>
<dbReference type="EMBL" id="JAMPKK010000012">
    <property type="protein sequence ID" value="MEP0864299.1"/>
    <property type="molecule type" value="Genomic_DNA"/>
</dbReference>
<comment type="caution">
    <text evidence="1">The sequence shown here is derived from an EMBL/GenBank/DDBJ whole genome shotgun (WGS) entry which is preliminary data.</text>
</comment>
<dbReference type="Proteomes" id="UP001442494">
    <property type="component" value="Unassembled WGS sequence"/>
</dbReference>
<dbReference type="Pfam" id="PF20065">
    <property type="entry name" value="DUF6464"/>
    <property type="match status" value="1"/>
</dbReference>
<organism evidence="1 2">
    <name type="scientific">Funiculus sociatus GB2-A5</name>
    <dbReference type="NCBI Taxonomy" id="2933946"/>
    <lineage>
        <taxon>Bacteria</taxon>
        <taxon>Bacillati</taxon>
        <taxon>Cyanobacteriota</taxon>
        <taxon>Cyanophyceae</taxon>
        <taxon>Coleofasciculales</taxon>
        <taxon>Coleofasciculaceae</taxon>
        <taxon>Funiculus</taxon>
    </lineage>
</organism>
<evidence type="ECO:0000313" key="2">
    <source>
        <dbReference type="Proteomes" id="UP001442494"/>
    </source>
</evidence>
<protein>
    <submittedName>
        <fullName evidence="1">DUF6464 family protein</fullName>
    </submittedName>
</protein>
<keyword evidence="2" id="KW-1185">Reference proteome</keyword>
<dbReference type="InterPro" id="IPR045589">
    <property type="entry name" value="DUF6464"/>
</dbReference>
<accession>A0ABV0JLI4</accession>
<reference evidence="1 2" key="1">
    <citation type="submission" date="2022-04" db="EMBL/GenBank/DDBJ databases">
        <title>Positive selection, recombination, and allopatry shape intraspecific diversity of widespread and dominant cyanobacteria.</title>
        <authorList>
            <person name="Wei J."/>
            <person name="Shu W."/>
            <person name="Hu C."/>
        </authorList>
    </citation>
    <scope>NUCLEOTIDE SEQUENCE [LARGE SCALE GENOMIC DNA]</scope>
    <source>
        <strain evidence="1 2">GB2-A5</strain>
    </source>
</reference>
<proteinExistence type="predicted"/>